<evidence type="ECO:0000313" key="1">
    <source>
        <dbReference type="EMBL" id="WWA31145.1"/>
    </source>
</evidence>
<dbReference type="EMBL" id="CP144921">
    <property type="protein sequence ID" value="WWA31145.1"/>
    <property type="molecule type" value="Genomic_DNA"/>
</dbReference>
<proteinExistence type="predicted"/>
<gene>
    <name evidence="1" type="ORF">V5G21_04915</name>
</gene>
<dbReference type="RefSeq" id="WP_338465278.1">
    <property type="nucleotide sequence ID" value="NZ_CP144921.1"/>
</dbReference>
<evidence type="ECO:0000313" key="2">
    <source>
        <dbReference type="Proteomes" id="UP001341136"/>
    </source>
</evidence>
<name>A0ABZ2D0L1_9BACI</name>
<keyword evidence="2" id="KW-1185">Reference proteome</keyword>
<protein>
    <submittedName>
        <fullName evidence="1">Uncharacterized protein</fullName>
    </submittedName>
</protein>
<accession>A0ABZ2D0L1</accession>
<reference evidence="1 2" key="1">
    <citation type="submission" date="2024-01" db="EMBL/GenBank/DDBJ databases">
        <title>Culturomics analysis of mouse respiratory tract.</title>
        <authorList>
            <person name="Phillips A.M."/>
            <person name="Collette N.M."/>
            <person name="Mageeney C.M."/>
            <person name="Sinha A."/>
            <person name="Hern K.E."/>
            <person name="Arkin A.P."/>
            <person name="Williams K.P."/>
            <person name="Branda S."/>
        </authorList>
    </citation>
    <scope>NUCLEOTIDE SEQUENCE [LARGE SCALE GENOMIC DNA]</scope>
    <source>
        <strain evidence="1 2">CP20</strain>
    </source>
</reference>
<sequence>MSIWKSGRIKGELLAELSTKTPDQAEADALEAAWLHGLTESGWLSAEQTSKTSFVMDR</sequence>
<organism evidence="1 2">
    <name type="scientific">Shouchella rhizosphaerae</name>
    <dbReference type="NCBI Taxonomy" id="866786"/>
    <lineage>
        <taxon>Bacteria</taxon>
        <taxon>Bacillati</taxon>
        <taxon>Bacillota</taxon>
        <taxon>Bacilli</taxon>
        <taxon>Bacillales</taxon>
        <taxon>Bacillaceae</taxon>
        <taxon>Shouchella</taxon>
    </lineage>
</organism>
<dbReference type="Proteomes" id="UP001341136">
    <property type="component" value="Chromosome"/>
</dbReference>